<sequence length="414" mass="45079">MTRISFIMPTYNRADLVAESLHAVMASAGEDDEILVVDDGSTDTTPQVVAALAPRVRYVRQANAGKSAALNRALALTDGAHVWICDDDDLLRPGAVGTLLAALESSGAGFVFGRHERFRMDPVAGRIAMGTGYWPDLSTGSVLRHLLEDAFVMQNAALVRRRCYRDVGPFDETFLRSQDYEMFVRLALRHRALHVDSTVFDQRKHDGARGPSAARHAVAGAEDIWRRFDRRIFETNAGLLSVPVFEALFEGTDKVLCQRAARLQRACVHARHDLWDRAIEDLRAAAAIGLDTPLHSVETAICARVLGGKHGFAGALAPPILGALRSLHNHAGGAIVRAILRGVLWRLRRDSPNVRSDARKLLAAVAGPVGTARILVEHAVKRSPEAIDDALRERSVESAPVASTGLNESHPTFV</sequence>
<dbReference type="InterPro" id="IPR001173">
    <property type="entry name" value="Glyco_trans_2-like"/>
</dbReference>
<dbReference type="AlphaFoldDB" id="A0A841L274"/>
<dbReference type="Proteomes" id="UP000538147">
    <property type="component" value="Unassembled WGS sequence"/>
</dbReference>
<dbReference type="RefSeq" id="WP_184195055.1">
    <property type="nucleotide sequence ID" value="NZ_BMOX01000002.1"/>
</dbReference>
<dbReference type="InterPro" id="IPR029044">
    <property type="entry name" value="Nucleotide-diphossugar_trans"/>
</dbReference>
<name>A0A841L274_9SPHN</name>
<dbReference type="CDD" id="cd00761">
    <property type="entry name" value="Glyco_tranf_GTA_type"/>
    <property type="match status" value="1"/>
</dbReference>
<feature type="domain" description="Glycosyltransferase 2-like" evidence="1">
    <location>
        <begin position="5"/>
        <end position="164"/>
    </location>
</feature>
<evidence type="ECO:0000313" key="2">
    <source>
        <dbReference type="EMBL" id="MBB6226416.1"/>
    </source>
</evidence>
<dbReference type="PANTHER" id="PTHR22916">
    <property type="entry name" value="GLYCOSYLTRANSFERASE"/>
    <property type="match status" value="1"/>
</dbReference>
<keyword evidence="3" id="KW-1185">Reference proteome</keyword>
<dbReference type="Gene3D" id="3.90.550.10">
    <property type="entry name" value="Spore Coat Polysaccharide Biosynthesis Protein SpsA, Chain A"/>
    <property type="match status" value="1"/>
</dbReference>
<dbReference type="GO" id="GO:0016758">
    <property type="term" value="F:hexosyltransferase activity"/>
    <property type="evidence" value="ECO:0007669"/>
    <property type="project" value="UniProtKB-ARBA"/>
</dbReference>
<evidence type="ECO:0000313" key="3">
    <source>
        <dbReference type="Proteomes" id="UP000538147"/>
    </source>
</evidence>
<accession>A0A841L274</accession>
<dbReference type="EMBL" id="JACIIV010000003">
    <property type="protein sequence ID" value="MBB6226416.1"/>
    <property type="molecule type" value="Genomic_DNA"/>
</dbReference>
<reference evidence="2 3" key="1">
    <citation type="submission" date="2020-08" db="EMBL/GenBank/DDBJ databases">
        <title>Genomic Encyclopedia of Type Strains, Phase IV (KMG-IV): sequencing the most valuable type-strain genomes for metagenomic binning, comparative biology and taxonomic classification.</title>
        <authorList>
            <person name="Goeker M."/>
        </authorList>
    </citation>
    <scope>NUCLEOTIDE SEQUENCE [LARGE SCALE GENOMIC DNA]</scope>
    <source>
        <strain evidence="2 3">DSM 102189</strain>
    </source>
</reference>
<gene>
    <name evidence="2" type="ORF">FHS79_000570</name>
</gene>
<dbReference type="SUPFAM" id="SSF53448">
    <property type="entry name" value="Nucleotide-diphospho-sugar transferases"/>
    <property type="match status" value="1"/>
</dbReference>
<dbReference type="Pfam" id="PF00535">
    <property type="entry name" value="Glycos_transf_2"/>
    <property type="match status" value="1"/>
</dbReference>
<protein>
    <recommendedName>
        <fullName evidence="1">Glycosyltransferase 2-like domain-containing protein</fullName>
    </recommendedName>
</protein>
<organism evidence="2 3">
    <name type="scientific">Polymorphobacter multimanifer</name>
    <dbReference type="NCBI Taxonomy" id="1070431"/>
    <lineage>
        <taxon>Bacteria</taxon>
        <taxon>Pseudomonadati</taxon>
        <taxon>Pseudomonadota</taxon>
        <taxon>Alphaproteobacteria</taxon>
        <taxon>Sphingomonadales</taxon>
        <taxon>Sphingosinicellaceae</taxon>
        <taxon>Polymorphobacter</taxon>
    </lineage>
</organism>
<comment type="caution">
    <text evidence="2">The sequence shown here is derived from an EMBL/GenBank/DDBJ whole genome shotgun (WGS) entry which is preliminary data.</text>
</comment>
<evidence type="ECO:0000259" key="1">
    <source>
        <dbReference type="Pfam" id="PF00535"/>
    </source>
</evidence>
<proteinExistence type="predicted"/>
<dbReference type="PANTHER" id="PTHR22916:SF3">
    <property type="entry name" value="UDP-GLCNAC:BETAGAL BETA-1,3-N-ACETYLGLUCOSAMINYLTRANSFERASE-LIKE PROTEIN 1"/>
    <property type="match status" value="1"/>
</dbReference>